<dbReference type="EMBL" id="JAPMIV010000048">
    <property type="protein sequence ID" value="MDV6376142.1"/>
    <property type="molecule type" value="Genomic_DNA"/>
</dbReference>
<name>A0ABU4DUM7_9DEIO</name>
<protein>
    <submittedName>
        <fullName evidence="1">Uncharacterized protein</fullName>
    </submittedName>
</protein>
<dbReference type="RefSeq" id="WP_317641494.1">
    <property type="nucleotide sequence ID" value="NZ_JAPMIV010000048.1"/>
</dbReference>
<comment type="caution">
    <text evidence="1">The sequence shown here is derived from an EMBL/GenBank/DDBJ whole genome shotgun (WGS) entry which is preliminary data.</text>
</comment>
<dbReference type="Proteomes" id="UP001276150">
    <property type="component" value="Unassembled WGS sequence"/>
</dbReference>
<organism evidence="1 2">
    <name type="scientific">Deinococcus arenicola</name>
    <dbReference type="NCBI Taxonomy" id="2994950"/>
    <lineage>
        <taxon>Bacteria</taxon>
        <taxon>Thermotogati</taxon>
        <taxon>Deinococcota</taxon>
        <taxon>Deinococci</taxon>
        <taxon>Deinococcales</taxon>
        <taxon>Deinococcaceae</taxon>
        <taxon>Deinococcus</taxon>
    </lineage>
</organism>
<proteinExistence type="predicted"/>
<sequence>MTLQPDDWQPAAPLPRVDPEHARGALLALVLAGERLPADALALAGPGD</sequence>
<gene>
    <name evidence="1" type="ORF">ORD21_16215</name>
</gene>
<accession>A0ABU4DUM7</accession>
<evidence type="ECO:0000313" key="1">
    <source>
        <dbReference type="EMBL" id="MDV6376142.1"/>
    </source>
</evidence>
<keyword evidence="2" id="KW-1185">Reference proteome</keyword>
<evidence type="ECO:0000313" key="2">
    <source>
        <dbReference type="Proteomes" id="UP001276150"/>
    </source>
</evidence>
<reference evidence="1 2" key="1">
    <citation type="submission" date="2022-11" db="EMBL/GenBank/DDBJ databases">
        <title>Deinococcus ZS9-10, Low Temperature and Draught-tolerating, UV-resistant Bacteria from Continental Antarctica.</title>
        <authorList>
            <person name="Cheng L."/>
        </authorList>
    </citation>
    <scope>NUCLEOTIDE SEQUENCE [LARGE SCALE GENOMIC DNA]</scope>
    <source>
        <strain evidence="1 2">ZS9-10</strain>
    </source>
</reference>